<comment type="caution">
    <text evidence="2">The sequence shown here is derived from an EMBL/GenBank/DDBJ whole genome shotgun (WGS) entry which is preliminary data.</text>
</comment>
<protein>
    <recommendedName>
        <fullName evidence="4">NADH dehydrogenase [ubiquinone] flavoprotein 3, mitochondrial</fullName>
    </recommendedName>
</protein>
<dbReference type="AlphaFoldDB" id="A0AA89C0G8"/>
<accession>A0AA89C0G8</accession>
<name>A0AA89C0G8_PINIB</name>
<feature type="region of interest" description="Disordered" evidence="1">
    <location>
        <begin position="1"/>
        <end position="32"/>
    </location>
</feature>
<evidence type="ECO:0000313" key="2">
    <source>
        <dbReference type="EMBL" id="KAK3103410.1"/>
    </source>
</evidence>
<dbReference type="Proteomes" id="UP001186944">
    <property type="component" value="Unassembled WGS sequence"/>
</dbReference>
<keyword evidence="3" id="KW-1185">Reference proteome</keyword>
<sequence length="112" mass="13150">MKCQMEMKPNEIIQNKMKRNGNKMNRNKKKQNLLVQGGRFYSGKSGKSKKTKQEIGDNIKVPETKTSQTTEVDTRKYKADQLYTYNEWSFYDIENDMAKHRIKQPSSLPQAK</sequence>
<dbReference type="GO" id="GO:0005739">
    <property type="term" value="C:mitochondrion"/>
    <property type="evidence" value="ECO:0007669"/>
    <property type="project" value="InterPro"/>
</dbReference>
<dbReference type="EMBL" id="VSWD01000005">
    <property type="protein sequence ID" value="KAK3103410.1"/>
    <property type="molecule type" value="Genomic_DNA"/>
</dbReference>
<evidence type="ECO:0000313" key="3">
    <source>
        <dbReference type="Proteomes" id="UP001186944"/>
    </source>
</evidence>
<evidence type="ECO:0000256" key="1">
    <source>
        <dbReference type="SAM" id="MobiDB-lite"/>
    </source>
</evidence>
<reference evidence="2" key="1">
    <citation type="submission" date="2019-08" db="EMBL/GenBank/DDBJ databases">
        <title>The improved chromosome-level genome for the pearl oyster Pinctada fucata martensii using PacBio sequencing and Hi-C.</title>
        <authorList>
            <person name="Zheng Z."/>
        </authorList>
    </citation>
    <scope>NUCLEOTIDE SEQUENCE</scope>
    <source>
        <strain evidence="2">ZZ-2019</strain>
        <tissue evidence="2">Adductor muscle</tissue>
    </source>
</reference>
<evidence type="ECO:0008006" key="4">
    <source>
        <dbReference type="Google" id="ProtNLM"/>
    </source>
</evidence>
<gene>
    <name evidence="2" type="ORF">FSP39_019027</name>
</gene>
<organism evidence="2 3">
    <name type="scientific">Pinctada imbricata</name>
    <name type="common">Atlantic pearl-oyster</name>
    <name type="synonym">Pinctada martensii</name>
    <dbReference type="NCBI Taxonomy" id="66713"/>
    <lineage>
        <taxon>Eukaryota</taxon>
        <taxon>Metazoa</taxon>
        <taxon>Spiralia</taxon>
        <taxon>Lophotrochozoa</taxon>
        <taxon>Mollusca</taxon>
        <taxon>Bivalvia</taxon>
        <taxon>Autobranchia</taxon>
        <taxon>Pteriomorphia</taxon>
        <taxon>Pterioida</taxon>
        <taxon>Pterioidea</taxon>
        <taxon>Pteriidae</taxon>
        <taxon>Pinctada</taxon>
    </lineage>
</organism>
<dbReference type="Pfam" id="PF15880">
    <property type="entry name" value="NDUFV3"/>
    <property type="match status" value="1"/>
</dbReference>
<dbReference type="InterPro" id="IPR026193">
    <property type="entry name" value="NDUFV3"/>
</dbReference>
<dbReference type="GO" id="GO:0045271">
    <property type="term" value="C:respiratory chain complex I"/>
    <property type="evidence" value="ECO:0007669"/>
    <property type="project" value="InterPro"/>
</dbReference>
<feature type="compositionally biased region" description="Basic residues" evidence="1">
    <location>
        <begin position="16"/>
        <end position="31"/>
    </location>
</feature>
<proteinExistence type="predicted"/>